<organism evidence="1 2">
    <name type="scientific">Tsukamurella asaccharolytica</name>
    <dbReference type="NCBI Taxonomy" id="2592067"/>
    <lineage>
        <taxon>Bacteria</taxon>
        <taxon>Bacillati</taxon>
        <taxon>Actinomycetota</taxon>
        <taxon>Actinomycetes</taxon>
        <taxon>Mycobacteriales</taxon>
        <taxon>Tsukamurellaceae</taxon>
        <taxon>Tsukamurella</taxon>
    </lineage>
</organism>
<protein>
    <submittedName>
        <fullName evidence="1">DUF3107 domain-containing protein</fullName>
    </submittedName>
</protein>
<dbReference type="Proteomes" id="UP000317291">
    <property type="component" value="Unassembled WGS sequence"/>
</dbReference>
<name>A0A5C5R5Y3_9ACTN</name>
<sequence>MEIKIGIADSNRELVLQSKDSAEDVKKTVADALAGRAELLELTDEKGKQYLVPSARVSYVEVGTSESRSVGFNAS</sequence>
<evidence type="ECO:0000313" key="2">
    <source>
        <dbReference type="Proteomes" id="UP000317291"/>
    </source>
</evidence>
<reference evidence="1 2" key="1">
    <citation type="submission" date="2019-06" db="EMBL/GenBank/DDBJ databases">
        <title>Tsukamurella conjunctivitidis sp. nov., Tsukamurella assacharolytica sp. nov. and Tsukamurella sputae sp. nov. isolated from patients with conjunctivitis, bacteraemia (lymphoma) and respiratory infection (sputum) in Hong Kong.</title>
        <authorList>
            <person name="Teng J.L.L."/>
            <person name="Lee H.H."/>
            <person name="Fong J.Y.H."/>
            <person name="Fok K.M.N."/>
            <person name="Lau S.K.P."/>
            <person name="Woo P.C.Y."/>
        </authorList>
    </citation>
    <scope>NUCLEOTIDE SEQUENCE [LARGE SCALE GENOMIC DNA]</scope>
    <source>
        <strain evidence="1 2">HKU71</strain>
    </source>
</reference>
<comment type="caution">
    <text evidence="1">The sequence shown here is derived from an EMBL/GenBank/DDBJ whole genome shotgun (WGS) entry which is preliminary data.</text>
</comment>
<proteinExistence type="predicted"/>
<accession>A0A5C5R5Y3</accession>
<dbReference type="OrthoDB" id="3268468at2"/>
<keyword evidence="2" id="KW-1185">Reference proteome</keyword>
<gene>
    <name evidence="1" type="ORF">FK529_17240</name>
</gene>
<dbReference type="InterPro" id="IPR021456">
    <property type="entry name" value="DUF3107"/>
</dbReference>
<dbReference type="RefSeq" id="WP_146563507.1">
    <property type="nucleotide sequence ID" value="NZ_VIGW01000013.1"/>
</dbReference>
<dbReference type="Pfam" id="PF11305">
    <property type="entry name" value="DUF3107"/>
    <property type="match status" value="1"/>
</dbReference>
<evidence type="ECO:0000313" key="1">
    <source>
        <dbReference type="EMBL" id="TWS18082.1"/>
    </source>
</evidence>
<dbReference type="EMBL" id="VIGW01000013">
    <property type="protein sequence ID" value="TWS18082.1"/>
    <property type="molecule type" value="Genomic_DNA"/>
</dbReference>
<dbReference type="AlphaFoldDB" id="A0A5C5R5Y3"/>